<evidence type="ECO:0000256" key="1">
    <source>
        <dbReference type="SAM" id="MobiDB-lite"/>
    </source>
</evidence>
<sequence length="67" mass="7380">MLRVTLMPERMKRSKKVTDRATVGNKQIPLSERILSVTLEIVYLLTGQVSSTARNTGDTVSGAETET</sequence>
<evidence type="ECO:0000313" key="2">
    <source>
        <dbReference type="EMBL" id="OCU02854.1"/>
    </source>
</evidence>
<organism evidence="2 3">
    <name type="scientific">Xenopus laevis</name>
    <name type="common">African clawed frog</name>
    <dbReference type="NCBI Taxonomy" id="8355"/>
    <lineage>
        <taxon>Eukaryota</taxon>
        <taxon>Metazoa</taxon>
        <taxon>Chordata</taxon>
        <taxon>Craniata</taxon>
        <taxon>Vertebrata</taxon>
        <taxon>Euteleostomi</taxon>
        <taxon>Amphibia</taxon>
        <taxon>Batrachia</taxon>
        <taxon>Anura</taxon>
        <taxon>Pipoidea</taxon>
        <taxon>Pipidae</taxon>
        <taxon>Xenopodinae</taxon>
        <taxon>Xenopus</taxon>
        <taxon>Xenopus</taxon>
    </lineage>
</organism>
<dbReference type="EMBL" id="CM004466">
    <property type="protein sequence ID" value="OCU02854.1"/>
    <property type="molecule type" value="Genomic_DNA"/>
</dbReference>
<dbReference type="AlphaFoldDB" id="A0A974E385"/>
<name>A0A974E385_XENLA</name>
<accession>A0A974E385</accession>
<dbReference type="Proteomes" id="UP000694892">
    <property type="component" value="Chromosome 1L"/>
</dbReference>
<proteinExistence type="predicted"/>
<feature type="region of interest" description="Disordered" evidence="1">
    <location>
        <begin position="1"/>
        <end position="20"/>
    </location>
</feature>
<reference evidence="3" key="1">
    <citation type="journal article" date="2016" name="Nature">
        <title>Genome evolution in the allotetraploid frog Xenopus laevis.</title>
        <authorList>
            <person name="Session A.M."/>
            <person name="Uno Y."/>
            <person name="Kwon T."/>
            <person name="Chapman J.A."/>
            <person name="Toyoda A."/>
            <person name="Takahashi S."/>
            <person name="Fukui A."/>
            <person name="Hikosaka A."/>
            <person name="Suzuki A."/>
            <person name="Kondo M."/>
            <person name="van Heeringen S.J."/>
            <person name="Quigley I."/>
            <person name="Heinz S."/>
            <person name="Ogino H."/>
            <person name="Ochi H."/>
            <person name="Hellsten U."/>
            <person name="Lyons J.B."/>
            <person name="Simakov O."/>
            <person name="Putnam N."/>
            <person name="Stites J."/>
            <person name="Kuroki Y."/>
            <person name="Tanaka T."/>
            <person name="Michiue T."/>
            <person name="Watanabe M."/>
            <person name="Bogdanovic O."/>
            <person name="Lister R."/>
            <person name="Georgiou G."/>
            <person name="Paranjpe S.S."/>
            <person name="van Kruijsbergen I."/>
            <person name="Shu S."/>
            <person name="Carlson J."/>
            <person name="Kinoshita T."/>
            <person name="Ohta Y."/>
            <person name="Mawaribuchi S."/>
            <person name="Jenkins J."/>
            <person name="Grimwood J."/>
            <person name="Schmutz J."/>
            <person name="Mitros T."/>
            <person name="Mozaffari S.V."/>
            <person name="Suzuki Y."/>
            <person name="Haramoto Y."/>
            <person name="Yamamoto T.S."/>
            <person name="Takagi C."/>
            <person name="Heald R."/>
            <person name="Miller K."/>
            <person name="Haudenschild C."/>
            <person name="Kitzman J."/>
            <person name="Nakayama T."/>
            <person name="Izutsu Y."/>
            <person name="Robert J."/>
            <person name="Fortriede J."/>
            <person name="Burns K."/>
            <person name="Lotay V."/>
            <person name="Karimi K."/>
            <person name="Yasuoka Y."/>
            <person name="Dichmann D.S."/>
            <person name="Flajnik M.F."/>
            <person name="Houston D.W."/>
            <person name="Shendure J."/>
            <person name="DuPasquier L."/>
            <person name="Vize P.D."/>
            <person name="Zorn A.M."/>
            <person name="Ito M."/>
            <person name="Marcotte E.M."/>
            <person name="Wallingford J.B."/>
            <person name="Ito Y."/>
            <person name="Asashima M."/>
            <person name="Ueno N."/>
            <person name="Matsuda Y."/>
            <person name="Veenstra G.J."/>
            <person name="Fujiyama A."/>
            <person name="Harland R.M."/>
            <person name="Taira M."/>
            <person name="Rokhsar D.S."/>
        </authorList>
    </citation>
    <scope>NUCLEOTIDE SEQUENCE [LARGE SCALE GENOMIC DNA]</scope>
    <source>
        <strain evidence="3">J</strain>
    </source>
</reference>
<protein>
    <submittedName>
        <fullName evidence="2">Uncharacterized protein</fullName>
    </submittedName>
</protein>
<gene>
    <name evidence="2" type="ORF">XELAEV_18008626mg</name>
</gene>
<evidence type="ECO:0000313" key="3">
    <source>
        <dbReference type="Proteomes" id="UP000694892"/>
    </source>
</evidence>